<name>A0A096C056_9FIRM</name>
<evidence type="ECO:0000256" key="6">
    <source>
        <dbReference type="HAMAP-Rule" id="MF_00117"/>
    </source>
</evidence>
<dbReference type="PANTHER" id="PTHR30111">
    <property type="entry name" value="33 KDA CHAPERONIN"/>
    <property type="match status" value="1"/>
</dbReference>
<accession>A0A096C056</accession>
<evidence type="ECO:0000256" key="4">
    <source>
        <dbReference type="ARBA" id="ARBA00023186"/>
    </source>
</evidence>
<protein>
    <recommendedName>
        <fullName evidence="6">33 kDa chaperonin</fullName>
    </recommendedName>
    <alternativeName>
        <fullName evidence="6">Heat shock protein 33 homolog</fullName>
        <shortName evidence="6">HSP33</shortName>
    </alternativeName>
</protein>
<dbReference type="Gene3D" id="3.55.30.10">
    <property type="entry name" value="Hsp33 domain"/>
    <property type="match status" value="1"/>
</dbReference>
<dbReference type="eggNOG" id="COG1281">
    <property type="taxonomic scope" value="Bacteria"/>
</dbReference>
<feature type="disulfide bond" description="Redox-active" evidence="6">
    <location>
        <begin position="235"/>
        <end position="237"/>
    </location>
</feature>
<keyword evidence="3 6" id="KW-1015">Disulfide bond</keyword>
<dbReference type="InterPro" id="IPR000397">
    <property type="entry name" value="Heat_shock_Hsp33"/>
</dbReference>
<proteinExistence type="inferred from homology"/>
<evidence type="ECO:0000256" key="2">
    <source>
        <dbReference type="ARBA" id="ARBA00022833"/>
    </source>
</evidence>
<comment type="subcellular location">
    <subcellularLocation>
        <location evidence="6">Cytoplasm</location>
    </subcellularLocation>
</comment>
<comment type="caution">
    <text evidence="7">The sequence shown here is derived from an EMBL/GenBank/DDBJ whole genome shotgun (WGS) entry which is preliminary data.</text>
</comment>
<dbReference type="InterPro" id="IPR016154">
    <property type="entry name" value="Heat_shock_Hsp33_C"/>
</dbReference>
<keyword evidence="4 6" id="KW-0143">Chaperone</keyword>
<keyword evidence="1 6" id="KW-0963">Cytoplasm</keyword>
<dbReference type="InterPro" id="IPR016153">
    <property type="entry name" value="Heat_shock_Hsp33_N"/>
</dbReference>
<dbReference type="Gene3D" id="3.90.1280.10">
    <property type="entry name" value="HSP33 redox switch-like"/>
    <property type="match status" value="1"/>
</dbReference>
<dbReference type="Proteomes" id="UP000029628">
    <property type="component" value="Unassembled WGS sequence"/>
</dbReference>
<evidence type="ECO:0000256" key="3">
    <source>
        <dbReference type="ARBA" id="ARBA00023157"/>
    </source>
</evidence>
<dbReference type="AlphaFoldDB" id="A0A096C056"/>
<gene>
    <name evidence="6" type="primary">hslO</name>
    <name evidence="7" type="ORF">HMPREF0872_00105</name>
</gene>
<dbReference type="NCBIfam" id="NF001033">
    <property type="entry name" value="PRK00114.1"/>
    <property type="match status" value="1"/>
</dbReference>
<dbReference type="EMBL" id="JRNT01000004">
    <property type="protein sequence ID" value="KGF48372.1"/>
    <property type="molecule type" value="Genomic_DNA"/>
</dbReference>
<reference evidence="7 8" key="1">
    <citation type="submission" date="2014-07" db="EMBL/GenBank/DDBJ databases">
        <authorList>
            <person name="McCorrison J."/>
            <person name="Sanka R."/>
            <person name="Torralba M."/>
            <person name="Gillis M."/>
            <person name="Haft D.H."/>
            <person name="Methe B."/>
            <person name="Sutton G."/>
            <person name="Nelson K.E."/>
        </authorList>
    </citation>
    <scope>NUCLEOTIDE SEQUENCE [LARGE SCALE GENOMIC DNA]</scope>
    <source>
        <strain evidence="7 8">DNF00314</strain>
    </source>
</reference>
<comment type="function">
    <text evidence="6">Redox regulated molecular chaperone. Protects both thermally unfolding and oxidatively damaged proteins from irreversible aggregation. Plays an important role in the bacterial defense system toward oxidative stress.</text>
</comment>
<keyword evidence="2 6" id="KW-0862">Zinc</keyword>
<organism evidence="7 8">
    <name type="scientific">Veillonella montpellierensis DNF00314</name>
    <dbReference type="NCBI Taxonomy" id="1401067"/>
    <lineage>
        <taxon>Bacteria</taxon>
        <taxon>Bacillati</taxon>
        <taxon>Bacillota</taxon>
        <taxon>Negativicutes</taxon>
        <taxon>Veillonellales</taxon>
        <taxon>Veillonellaceae</taxon>
        <taxon>Veillonella</taxon>
    </lineage>
</organism>
<comment type="PTM">
    <text evidence="6">Under oxidizing conditions two disulfide bonds are formed involving the reactive cysteines. Under reducing conditions zinc is bound to the reactive cysteines and the protein is inactive.</text>
</comment>
<sequence length="289" mass="31994">MDYIKRYTTTDGVRLSVAVTTNTVDEARKRHDLWPVATAALGRTMTGALLMASDFKNRENISIRLDGKGPLGVVHVDAFADNTVRGYVDHPHIEVPLQGKGKLDVGHAVGTDGEVKVTRFTKLKQNYSSSSPLHSGEIADDLAYYLYVSEQIPSTINLGVLLDADGHTIAAGGFLVQALPDANDEVLAVIEEHINQIGSISAFLKEYPDGEGLVEKILAPMDFHEVYHHDVSFQCTCNKERFEKVLLSLSQADKMALLEDATTELVCHYCNETYHFSQNELKELFKLNE</sequence>
<dbReference type="PIRSF" id="PIRSF005261">
    <property type="entry name" value="Heat_shock_Hsp33"/>
    <property type="match status" value="1"/>
</dbReference>
<feature type="disulfide bond" description="Redox-active" evidence="6">
    <location>
        <begin position="267"/>
        <end position="270"/>
    </location>
</feature>
<comment type="similarity">
    <text evidence="6">Belongs to the HSP33 family.</text>
</comment>
<keyword evidence="5 6" id="KW-0676">Redox-active center</keyword>
<dbReference type="CDD" id="cd00498">
    <property type="entry name" value="Hsp33"/>
    <property type="match status" value="1"/>
</dbReference>
<evidence type="ECO:0000313" key="8">
    <source>
        <dbReference type="Proteomes" id="UP000029628"/>
    </source>
</evidence>
<dbReference type="GO" id="GO:0005737">
    <property type="term" value="C:cytoplasm"/>
    <property type="evidence" value="ECO:0007669"/>
    <property type="project" value="UniProtKB-SubCell"/>
</dbReference>
<dbReference type="SUPFAM" id="SSF64397">
    <property type="entry name" value="Hsp33 domain"/>
    <property type="match status" value="1"/>
</dbReference>
<dbReference type="PANTHER" id="PTHR30111:SF1">
    <property type="entry name" value="33 KDA CHAPERONIN"/>
    <property type="match status" value="1"/>
</dbReference>
<evidence type="ECO:0000256" key="5">
    <source>
        <dbReference type="ARBA" id="ARBA00023284"/>
    </source>
</evidence>
<keyword evidence="8" id="KW-1185">Reference proteome</keyword>
<dbReference type="GO" id="GO:0042026">
    <property type="term" value="P:protein refolding"/>
    <property type="evidence" value="ECO:0007669"/>
    <property type="project" value="TreeGrafter"/>
</dbReference>
<dbReference type="Pfam" id="PF01430">
    <property type="entry name" value="HSP33"/>
    <property type="match status" value="1"/>
</dbReference>
<dbReference type="GO" id="GO:0051082">
    <property type="term" value="F:unfolded protein binding"/>
    <property type="evidence" value="ECO:0007669"/>
    <property type="project" value="UniProtKB-UniRule"/>
</dbReference>
<dbReference type="HAMAP" id="MF_00117">
    <property type="entry name" value="HslO"/>
    <property type="match status" value="1"/>
</dbReference>
<evidence type="ECO:0000313" key="7">
    <source>
        <dbReference type="EMBL" id="KGF48372.1"/>
    </source>
</evidence>
<dbReference type="GO" id="GO:0044183">
    <property type="term" value="F:protein folding chaperone"/>
    <property type="evidence" value="ECO:0007669"/>
    <property type="project" value="TreeGrafter"/>
</dbReference>
<dbReference type="SUPFAM" id="SSF118352">
    <property type="entry name" value="HSP33 redox switch-like"/>
    <property type="match status" value="1"/>
</dbReference>
<evidence type="ECO:0000256" key="1">
    <source>
        <dbReference type="ARBA" id="ARBA00022490"/>
    </source>
</evidence>
<dbReference type="RefSeq" id="WP_028257307.1">
    <property type="nucleotide sequence ID" value="NZ_JRNT01000004.1"/>
</dbReference>